<feature type="compositionally biased region" description="Polar residues" evidence="1">
    <location>
        <begin position="19"/>
        <end position="33"/>
    </location>
</feature>
<organism evidence="3 4">
    <name type="scientific">Chytriomyces confervae</name>
    <dbReference type="NCBI Taxonomy" id="246404"/>
    <lineage>
        <taxon>Eukaryota</taxon>
        <taxon>Fungi</taxon>
        <taxon>Fungi incertae sedis</taxon>
        <taxon>Chytridiomycota</taxon>
        <taxon>Chytridiomycota incertae sedis</taxon>
        <taxon>Chytridiomycetes</taxon>
        <taxon>Chytridiales</taxon>
        <taxon>Chytriomycetaceae</taxon>
        <taxon>Chytriomyces</taxon>
    </lineage>
</organism>
<sequence length="584" mass="64855">MQGNGPAPSPNESDGEARNTVQSSAGGLSATSPQRHHLLPTLELPAITRRTDGDDDWDDAQAIVPVLVALVAVISLAFVLWPIVSFDPAFSEILPGSTQHLVRFDNALYSMLAIDADSYMDAGNDMTTEHALHVDSSDHMAFAHVFYNNPPVVIPAEKSISRSLDITLDNSRQANGVMQFQFAALRWDVIGGGNITVEWDLSSDSDVHESALAPSLTVMQSQAGFDLWRRDATGEETQALRIHSESSYQGKYEFSNQPTESYYFIFATPPSFWSFKSTGMANFTLNLMEYDVSGTHPHRPKPLITCEFPRESKLNVAAANSSSLVRVSKSRRRHYTTILNELLKASYNLFNRSRTQREYDQTTLYDDSNSQRLVFQSNDGQDSEVLISNSSASPTSARRFTCRIPFPDPKFISQIFVVLTSPNSTIGFEGGSGLGNQRNPLNNPSHTDSGTLDPYATTVFHLDPNQREGTGASPVWFFIWAFSAVIGISVGVALGIFAVVWVLGWVVQVVFRWLGWEYWLEGRRREDDPDDSTVEPLPLYRERGDVYVEDDGADDAAERIAGRRPPEYSERDALLANGRDSRSE</sequence>
<reference evidence="3 4" key="1">
    <citation type="journal article" date="2019" name="Sci. Rep.">
        <title>Comparative genomics of chytrid fungi reveal insights into the obligate biotrophic and pathogenic lifestyle of Synchytrium endobioticum.</title>
        <authorList>
            <person name="van de Vossenberg B.T.L.H."/>
            <person name="Warris S."/>
            <person name="Nguyen H.D.T."/>
            <person name="van Gent-Pelzer M.P.E."/>
            <person name="Joly D.L."/>
            <person name="van de Geest H.C."/>
            <person name="Bonants P.J.M."/>
            <person name="Smith D.S."/>
            <person name="Levesque C.A."/>
            <person name="van der Lee T.A.J."/>
        </authorList>
    </citation>
    <scope>NUCLEOTIDE SEQUENCE [LARGE SCALE GENOMIC DNA]</scope>
    <source>
        <strain evidence="3 4">CBS 675.73</strain>
    </source>
</reference>
<evidence type="ECO:0000256" key="1">
    <source>
        <dbReference type="SAM" id="MobiDB-lite"/>
    </source>
</evidence>
<comment type="caution">
    <text evidence="3">The sequence shown here is derived from an EMBL/GenBank/DDBJ whole genome shotgun (WGS) entry which is preliminary data.</text>
</comment>
<dbReference type="AlphaFoldDB" id="A0A507EW90"/>
<feature type="region of interest" description="Disordered" evidence="1">
    <location>
        <begin position="1"/>
        <end position="34"/>
    </location>
</feature>
<dbReference type="Proteomes" id="UP000320333">
    <property type="component" value="Unassembled WGS sequence"/>
</dbReference>
<keyword evidence="2" id="KW-1133">Transmembrane helix</keyword>
<evidence type="ECO:0000256" key="2">
    <source>
        <dbReference type="SAM" id="Phobius"/>
    </source>
</evidence>
<protein>
    <submittedName>
        <fullName evidence="3">Uncharacterized protein</fullName>
    </submittedName>
</protein>
<feature type="region of interest" description="Disordered" evidence="1">
    <location>
        <begin position="550"/>
        <end position="584"/>
    </location>
</feature>
<dbReference type="EMBL" id="QEAP01000399">
    <property type="protein sequence ID" value="TPX67438.1"/>
    <property type="molecule type" value="Genomic_DNA"/>
</dbReference>
<dbReference type="OrthoDB" id="2118368at2759"/>
<gene>
    <name evidence="3" type="ORF">CcCBS67573_g07514</name>
</gene>
<feature type="compositionally biased region" description="Basic and acidic residues" evidence="1">
    <location>
        <begin position="556"/>
        <end position="584"/>
    </location>
</feature>
<proteinExistence type="predicted"/>
<accession>A0A507EW90</accession>
<feature type="transmembrane region" description="Helical" evidence="2">
    <location>
        <begin position="475"/>
        <end position="507"/>
    </location>
</feature>
<keyword evidence="2" id="KW-0472">Membrane</keyword>
<keyword evidence="4" id="KW-1185">Reference proteome</keyword>
<evidence type="ECO:0000313" key="3">
    <source>
        <dbReference type="EMBL" id="TPX67438.1"/>
    </source>
</evidence>
<keyword evidence="2" id="KW-0812">Transmembrane</keyword>
<name>A0A507EW90_9FUNG</name>
<feature type="transmembrane region" description="Helical" evidence="2">
    <location>
        <begin position="62"/>
        <end position="84"/>
    </location>
</feature>
<evidence type="ECO:0000313" key="4">
    <source>
        <dbReference type="Proteomes" id="UP000320333"/>
    </source>
</evidence>